<accession>A0A231Q7Z9</accession>
<dbReference type="Pfam" id="PF01881">
    <property type="entry name" value="Cas_Cas6_C"/>
    <property type="match status" value="1"/>
</dbReference>
<dbReference type="PANTHER" id="PTHR36984">
    <property type="entry name" value="CRISPR-ASSOCIATED ENDORIBONUCLEASE CAS6 1"/>
    <property type="match status" value="1"/>
</dbReference>
<dbReference type="InterPro" id="IPR049435">
    <property type="entry name" value="Cas_Cas6_C"/>
</dbReference>
<feature type="domain" description="CRISPR associated protein Cas6 C-terminal" evidence="2">
    <location>
        <begin position="124"/>
        <end position="244"/>
    </location>
</feature>
<dbReference type="PANTHER" id="PTHR36984:SF3">
    <property type="entry name" value="CRISPR-ASSOCIATED ENDORIBONUCLEASE CAS6"/>
    <property type="match status" value="1"/>
</dbReference>
<name>A0A231Q7Z9_9LACO</name>
<dbReference type="RefSeq" id="WP_089145122.1">
    <property type="nucleotide sequence ID" value="NZ_LUGD01000121.1"/>
</dbReference>
<gene>
    <name evidence="3" type="ORF">AYP69_10615</name>
</gene>
<dbReference type="InterPro" id="IPR045747">
    <property type="entry name" value="CRISPR-assoc_prot_Cas6_N_sf"/>
</dbReference>
<dbReference type="AlphaFoldDB" id="A0A231Q7Z9"/>
<evidence type="ECO:0000259" key="2">
    <source>
        <dbReference type="Pfam" id="PF01881"/>
    </source>
</evidence>
<comment type="caution">
    <text evidence="3">The sequence shown here is derived from an EMBL/GenBank/DDBJ whole genome shotgun (WGS) entry which is preliminary data.</text>
</comment>
<dbReference type="EMBL" id="LUGO01000008">
    <property type="protein sequence ID" value="OXS42247.1"/>
    <property type="molecule type" value="Genomic_DNA"/>
</dbReference>
<dbReference type="NCBIfam" id="TIGR01877">
    <property type="entry name" value="cas_cas6"/>
    <property type="match status" value="1"/>
</dbReference>
<dbReference type="Gene3D" id="3.30.70.1890">
    <property type="match status" value="1"/>
</dbReference>
<dbReference type="Proteomes" id="UP000215261">
    <property type="component" value="Unassembled WGS sequence"/>
</dbReference>
<dbReference type="Gene3D" id="3.30.70.1900">
    <property type="match status" value="1"/>
</dbReference>
<organism evidence="3 4">
    <name type="scientific">Ligilactobacillus agilis</name>
    <dbReference type="NCBI Taxonomy" id="1601"/>
    <lineage>
        <taxon>Bacteria</taxon>
        <taxon>Bacillati</taxon>
        <taxon>Bacillota</taxon>
        <taxon>Bacilli</taxon>
        <taxon>Lactobacillales</taxon>
        <taxon>Lactobacillaceae</taxon>
        <taxon>Ligilactobacillus</taxon>
    </lineage>
</organism>
<dbReference type="GO" id="GO:0051607">
    <property type="term" value="P:defense response to virus"/>
    <property type="evidence" value="ECO:0007669"/>
    <property type="project" value="UniProtKB-KW"/>
</dbReference>
<proteinExistence type="predicted"/>
<dbReference type="GO" id="GO:0016788">
    <property type="term" value="F:hydrolase activity, acting on ester bonds"/>
    <property type="evidence" value="ECO:0007669"/>
    <property type="project" value="InterPro"/>
</dbReference>
<reference evidence="3 4" key="1">
    <citation type="submission" date="2016-03" db="EMBL/GenBank/DDBJ databases">
        <title>Sequencing of Lactobacillus Species from Commercial Turkeys.</title>
        <authorList>
            <person name="Johnson T.J."/>
            <person name="Youmans B.P."/>
            <person name="Case K.A."/>
        </authorList>
    </citation>
    <scope>NUCLEOTIDE SEQUENCE [LARGE SCALE GENOMIC DNA]</scope>
    <source>
        <strain evidence="3 4">UMNLA1</strain>
    </source>
</reference>
<keyword evidence="1" id="KW-0051">Antiviral defense</keyword>
<evidence type="ECO:0000313" key="3">
    <source>
        <dbReference type="EMBL" id="OXS42247.1"/>
    </source>
</evidence>
<sequence>MKFSIELKFHSPKDAAIELPIRYQKAFLYLFKTGLSHVDSELFAYLYKKNTPKLFCFAANFPNAKFFKNAIVLGERQNAYRQLSTDDVQMGLSFYNALIYLHKNGPWLFNKYVEVTFSAPVQVKEPVIVTDEIKVKTLSPLVVRQDKRLFLSGTKEADLENFNLVLKENMQSRFQDYYPKAVCALIEELTYTPINTRKTVIKSFDINVEATVGTFTLTADSTLLNIILKNGLGIRTGNFSGCLKIVD</sequence>
<protein>
    <recommendedName>
        <fullName evidence="2">CRISPR associated protein Cas6 C-terminal domain-containing protein</fullName>
    </recommendedName>
</protein>
<evidence type="ECO:0000313" key="4">
    <source>
        <dbReference type="Proteomes" id="UP000215261"/>
    </source>
</evidence>
<dbReference type="CDD" id="cd21140">
    <property type="entry name" value="Cas6_I-like"/>
    <property type="match status" value="1"/>
</dbReference>
<dbReference type="InterPro" id="IPR010156">
    <property type="entry name" value="CRISPR-assoc_prot_Cas6"/>
</dbReference>
<evidence type="ECO:0000256" key="1">
    <source>
        <dbReference type="ARBA" id="ARBA00023118"/>
    </source>
</evidence>